<sequence length="411" mass="45544">MGPHEPYWQTNTSFSPPPSRWDFRFQSEGLSYGSYDGFRLYGSSTSSNSKESKSWVRGNILYNHQYSASDSAGLFISSPSDLPQGPQWTPPAIQEITIDDYETPTRRDSVPRQFSVTPATEGTSTNMDSRGSTSSCSDSSESEPRFKSCISSHRNLTSRLSFMSKPIYPLSFPTQAPVREAIDSASTPLSDYDSSTPQREPHHWSSASNSVDFADVLEPFESESYGRSCLSSSTFKCGLCERFLSQRSPWSPRRIVRSGDMPVVGVLSCHHVFHAECLEQTTAKTHKSDPPCPLCLRLQEDNSPDRQVLSRMRNGLPRRGPSFEDGQPRPWGCVQVGDCVEGALHVPPRNPMLLFNRNRVKKNLSLRGNSSKEFPGKLQKTASYSSQLFNGKSVDQGVVGCSKTTAGPGIR</sequence>
<evidence type="ECO:0000313" key="2">
    <source>
        <dbReference type="Proteomes" id="UP001164539"/>
    </source>
</evidence>
<dbReference type="EMBL" id="CM051402">
    <property type="protein sequence ID" value="KAJ4711366.1"/>
    <property type="molecule type" value="Genomic_DNA"/>
</dbReference>
<protein>
    <submittedName>
        <fullName evidence="1">RING/U-box superfamily protein</fullName>
    </submittedName>
</protein>
<evidence type="ECO:0000313" key="1">
    <source>
        <dbReference type="EMBL" id="KAJ4711366.1"/>
    </source>
</evidence>
<proteinExistence type="predicted"/>
<comment type="caution">
    <text evidence="1">The sequence shown here is derived from an EMBL/GenBank/DDBJ whole genome shotgun (WGS) entry which is preliminary data.</text>
</comment>
<keyword evidence="2" id="KW-1185">Reference proteome</keyword>
<dbReference type="Proteomes" id="UP001164539">
    <property type="component" value="Chromosome 9"/>
</dbReference>
<accession>A0ACC1XIL1</accession>
<organism evidence="1 2">
    <name type="scientific">Melia azedarach</name>
    <name type="common">Chinaberry tree</name>
    <dbReference type="NCBI Taxonomy" id="155640"/>
    <lineage>
        <taxon>Eukaryota</taxon>
        <taxon>Viridiplantae</taxon>
        <taxon>Streptophyta</taxon>
        <taxon>Embryophyta</taxon>
        <taxon>Tracheophyta</taxon>
        <taxon>Spermatophyta</taxon>
        <taxon>Magnoliopsida</taxon>
        <taxon>eudicotyledons</taxon>
        <taxon>Gunneridae</taxon>
        <taxon>Pentapetalae</taxon>
        <taxon>rosids</taxon>
        <taxon>malvids</taxon>
        <taxon>Sapindales</taxon>
        <taxon>Meliaceae</taxon>
        <taxon>Melia</taxon>
    </lineage>
</organism>
<gene>
    <name evidence="1" type="ORF">OWV82_017400</name>
</gene>
<reference evidence="1 2" key="1">
    <citation type="journal article" date="2023" name="Science">
        <title>Complex scaffold remodeling in plant triterpene biosynthesis.</title>
        <authorList>
            <person name="De La Pena R."/>
            <person name="Hodgson H."/>
            <person name="Liu J.C."/>
            <person name="Stephenson M.J."/>
            <person name="Martin A.C."/>
            <person name="Owen C."/>
            <person name="Harkess A."/>
            <person name="Leebens-Mack J."/>
            <person name="Jimenez L.E."/>
            <person name="Osbourn A."/>
            <person name="Sattely E.S."/>
        </authorList>
    </citation>
    <scope>NUCLEOTIDE SEQUENCE [LARGE SCALE GENOMIC DNA]</scope>
    <source>
        <strain evidence="2">cv. JPN11</strain>
        <tissue evidence="1">Leaf</tissue>
    </source>
</reference>
<name>A0ACC1XIL1_MELAZ</name>